<dbReference type="OrthoDB" id="9980816at2"/>
<sequence length="160" mass="16997">METEQVPLPSPADAATALREVEQARRALDGTVPPWWYFVAMAALVSVIPAAQLVPSGALGAVLGIAGFAGWTSLFVIVLRGYMHEVGFTVRLRRQKAWRLAVSGIGSGLAMAVAMGLASSYDRWWIGFFGSGAISLAILAWAVPLRRAARRRQSGCVGAA</sequence>
<dbReference type="EMBL" id="AP023354">
    <property type="protein sequence ID" value="BCJ26233.1"/>
    <property type="molecule type" value="Genomic_DNA"/>
</dbReference>
<dbReference type="Proteomes" id="UP000680750">
    <property type="component" value="Chromosome"/>
</dbReference>
<dbReference type="KEGG" id="aser:Asera_03410"/>
<keyword evidence="3" id="KW-1185">Reference proteome</keyword>
<protein>
    <submittedName>
        <fullName evidence="2">Uncharacterized protein</fullName>
    </submittedName>
</protein>
<accession>A0A810KSP3</accession>
<feature type="transmembrane region" description="Helical" evidence="1">
    <location>
        <begin position="58"/>
        <end position="79"/>
    </location>
</feature>
<gene>
    <name evidence="2" type="ORF">Asera_03410</name>
</gene>
<evidence type="ECO:0000256" key="1">
    <source>
        <dbReference type="SAM" id="Phobius"/>
    </source>
</evidence>
<dbReference type="AlphaFoldDB" id="A0A810KSP3"/>
<organism evidence="2 3">
    <name type="scientific">Actinocatenispora sera</name>
    <dbReference type="NCBI Taxonomy" id="390989"/>
    <lineage>
        <taxon>Bacteria</taxon>
        <taxon>Bacillati</taxon>
        <taxon>Actinomycetota</taxon>
        <taxon>Actinomycetes</taxon>
        <taxon>Micromonosporales</taxon>
        <taxon>Micromonosporaceae</taxon>
        <taxon>Actinocatenispora</taxon>
    </lineage>
</organism>
<evidence type="ECO:0000313" key="3">
    <source>
        <dbReference type="Proteomes" id="UP000680750"/>
    </source>
</evidence>
<feature type="transmembrane region" description="Helical" evidence="1">
    <location>
        <begin position="124"/>
        <end position="143"/>
    </location>
</feature>
<reference evidence="2" key="1">
    <citation type="submission" date="2020-08" db="EMBL/GenBank/DDBJ databases">
        <title>Whole genome shotgun sequence of Actinocatenispora sera NBRC 101916.</title>
        <authorList>
            <person name="Komaki H."/>
            <person name="Tamura T."/>
        </authorList>
    </citation>
    <scope>NUCLEOTIDE SEQUENCE</scope>
    <source>
        <strain evidence="2">NBRC 101916</strain>
    </source>
</reference>
<proteinExistence type="predicted"/>
<evidence type="ECO:0000313" key="2">
    <source>
        <dbReference type="EMBL" id="BCJ26233.1"/>
    </source>
</evidence>
<feature type="transmembrane region" description="Helical" evidence="1">
    <location>
        <begin position="35"/>
        <end position="52"/>
    </location>
</feature>
<keyword evidence="1" id="KW-1133">Transmembrane helix</keyword>
<name>A0A810KSP3_9ACTN</name>
<keyword evidence="1" id="KW-0472">Membrane</keyword>
<dbReference type="RefSeq" id="WP_157035230.1">
    <property type="nucleotide sequence ID" value="NZ_AP023354.1"/>
</dbReference>
<keyword evidence="1" id="KW-0812">Transmembrane</keyword>
<feature type="transmembrane region" description="Helical" evidence="1">
    <location>
        <begin position="100"/>
        <end position="118"/>
    </location>
</feature>